<evidence type="ECO:0000313" key="1">
    <source>
        <dbReference type="EMBL" id="WIV61875.1"/>
    </source>
</evidence>
<organism evidence="1 2">
    <name type="scientific">Amycolatopsis nalaikhensis</name>
    <dbReference type="NCBI Taxonomy" id="715472"/>
    <lineage>
        <taxon>Bacteria</taxon>
        <taxon>Bacillati</taxon>
        <taxon>Actinomycetota</taxon>
        <taxon>Actinomycetes</taxon>
        <taxon>Pseudonocardiales</taxon>
        <taxon>Pseudonocardiaceae</taxon>
        <taxon>Amycolatopsis</taxon>
    </lineage>
</organism>
<dbReference type="RefSeq" id="WP_285459572.1">
    <property type="nucleotide sequence ID" value="NZ_CP127173.1"/>
</dbReference>
<protein>
    <submittedName>
        <fullName evidence="1">Uncharacterized protein</fullName>
    </submittedName>
</protein>
<name>A0ABY8Y1K8_9PSEU</name>
<evidence type="ECO:0000313" key="2">
    <source>
        <dbReference type="Proteomes" id="UP001227101"/>
    </source>
</evidence>
<keyword evidence="2" id="KW-1185">Reference proteome</keyword>
<dbReference type="Proteomes" id="UP001227101">
    <property type="component" value="Chromosome"/>
</dbReference>
<sequence length="259" mass="27756">MTEPQLVRFAKDIQLEAHTRALPAKVQVLRDAVAKATGFADGAALAASPGYSPVPRRSAGWLTWTRFDVGNSLGKLTKAFGSQSLVHRTSFNGLKAMLATGVLASTERRTTMGIHQDVGTSESVDKLTGGASSVFLRVWPSNSAPSEPFGLVWDQPERLLARADYYGANGDTFGAVNPVKVDQYGAKSTRNPYKIAKFTSSSNEVMFADGIDLLGDEGPSRIFCANGTQCDELRNMLQAKGVSTIAGKPIEEVVAVWKS</sequence>
<accession>A0ABY8Y1K8</accession>
<dbReference type="EMBL" id="CP127173">
    <property type="protein sequence ID" value="WIV61875.1"/>
    <property type="molecule type" value="Genomic_DNA"/>
</dbReference>
<proteinExistence type="predicted"/>
<gene>
    <name evidence="1" type="ORF">QP939_26325</name>
</gene>
<reference evidence="1 2" key="1">
    <citation type="submission" date="2023-06" db="EMBL/GenBank/DDBJ databases">
        <authorList>
            <person name="Oyuntsetseg B."/>
            <person name="Kim S.B."/>
        </authorList>
    </citation>
    <scope>NUCLEOTIDE SEQUENCE [LARGE SCALE GENOMIC DNA]</scope>
    <source>
        <strain evidence="1 2">2-2</strain>
    </source>
</reference>